<dbReference type="InterPro" id="IPR017516">
    <property type="entry name" value="AbrB_dup"/>
</dbReference>
<feature type="transmembrane region" description="Helical" evidence="1">
    <location>
        <begin position="357"/>
        <end position="377"/>
    </location>
</feature>
<keyword evidence="1" id="KW-1133">Transmembrane helix</keyword>
<gene>
    <name evidence="2" type="ORF">L8V00_05735</name>
</gene>
<dbReference type="InterPro" id="IPR007820">
    <property type="entry name" value="AbrB_fam"/>
</dbReference>
<dbReference type="Pfam" id="PF05145">
    <property type="entry name" value="AbrB"/>
    <property type="match status" value="1"/>
</dbReference>
<organism evidence="2 3">
    <name type="scientific">Corynebacterium evansiae</name>
    <dbReference type="NCBI Taxonomy" id="2913499"/>
    <lineage>
        <taxon>Bacteria</taxon>
        <taxon>Bacillati</taxon>
        <taxon>Actinomycetota</taxon>
        <taxon>Actinomycetes</taxon>
        <taxon>Mycobacteriales</taxon>
        <taxon>Corynebacteriaceae</taxon>
        <taxon>Corynebacterium</taxon>
    </lineage>
</organism>
<dbReference type="NCBIfam" id="TIGR03082">
    <property type="entry name" value="Gneg_AbrB_dup"/>
    <property type="match status" value="1"/>
</dbReference>
<evidence type="ECO:0000256" key="1">
    <source>
        <dbReference type="SAM" id="Phobius"/>
    </source>
</evidence>
<feature type="transmembrane region" description="Helical" evidence="1">
    <location>
        <begin position="277"/>
        <end position="295"/>
    </location>
</feature>
<feature type="transmembrane region" description="Helical" evidence="1">
    <location>
        <begin position="216"/>
        <end position="233"/>
    </location>
</feature>
<feature type="transmembrane region" description="Helical" evidence="1">
    <location>
        <begin position="302"/>
        <end position="326"/>
    </location>
</feature>
<evidence type="ECO:0000313" key="3">
    <source>
        <dbReference type="Proteomes" id="UP001146469"/>
    </source>
</evidence>
<feature type="transmembrane region" description="Helical" evidence="1">
    <location>
        <begin position="80"/>
        <end position="98"/>
    </location>
</feature>
<feature type="transmembrane region" description="Helical" evidence="1">
    <location>
        <begin position="50"/>
        <end position="68"/>
    </location>
</feature>
<dbReference type="PANTHER" id="PTHR38457:SF1">
    <property type="entry name" value="REGULATOR ABRB-RELATED"/>
    <property type="match status" value="1"/>
</dbReference>
<proteinExistence type="predicted"/>
<feature type="transmembrane region" description="Helical" evidence="1">
    <location>
        <begin position="332"/>
        <end position="350"/>
    </location>
</feature>
<dbReference type="Proteomes" id="UP001146469">
    <property type="component" value="Unassembled WGS sequence"/>
</dbReference>
<keyword evidence="1" id="KW-0812">Transmembrane</keyword>
<protein>
    <submittedName>
        <fullName evidence="2">AbrB family transcriptional regulator</fullName>
    </submittedName>
</protein>
<dbReference type="GO" id="GO:0016020">
    <property type="term" value="C:membrane"/>
    <property type="evidence" value="ECO:0007669"/>
    <property type="project" value="InterPro"/>
</dbReference>
<reference evidence="2" key="1">
    <citation type="submission" date="2022-02" db="EMBL/GenBank/DDBJ databases">
        <title>Corynebacterium sp. from urogenital microbiome.</title>
        <authorList>
            <person name="Cappelli E.A."/>
            <person name="Ribeiro T.G."/>
            <person name="Peixe L."/>
        </authorList>
    </citation>
    <scope>NUCLEOTIDE SEQUENCE</scope>
    <source>
        <strain evidence="2">C8Ua_174</strain>
    </source>
</reference>
<keyword evidence="1" id="KW-0472">Membrane</keyword>
<feature type="transmembrane region" description="Helical" evidence="1">
    <location>
        <begin position="245"/>
        <end position="265"/>
    </location>
</feature>
<accession>A0A9X3LN84</accession>
<dbReference type="EMBL" id="JAKMUT010000004">
    <property type="protein sequence ID" value="MCZ9289708.1"/>
    <property type="molecule type" value="Genomic_DNA"/>
</dbReference>
<dbReference type="RefSeq" id="WP_269944474.1">
    <property type="nucleotide sequence ID" value="NZ_JAKMUT010000004.1"/>
</dbReference>
<name>A0A9X3LN84_9CORY</name>
<evidence type="ECO:0000313" key="2">
    <source>
        <dbReference type="EMBL" id="MCZ9289708.1"/>
    </source>
</evidence>
<dbReference type="PANTHER" id="PTHR38457">
    <property type="entry name" value="REGULATOR ABRB-RELATED"/>
    <property type="match status" value="1"/>
</dbReference>
<dbReference type="GO" id="GO:0010468">
    <property type="term" value="P:regulation of gene expression"/>
    <property type="evidence" value="ECO:0007669"/>
    <property type="project" value="InterPro"/>
</dbReference>
<dbReference type="PIRSF" id="PIRSF038991">
    <property type="entry name" value="Protein_AbrB"/>
    <property type="match status" value="1"/>
</dbReference>
<comment type="caution">
    <text evidence="2">The sequence shown here is derived from an EMBL/GenBank/DDBJ whole genome shotgun (WGS) entry which is preliminary data.</text>
</comment>
<feature type="transmembrane region" description="Helical" evidence="1">
    <location>
        <begin position="110"/>
        <end position="129"/>
    </location>
</feature>
<sequence>MPDSDSLPGETIRSARPGGFTLPSPAKLATLALLTVLSIAAGFACEAVGVPAAWIFSFLIVFGVYAIFSDRQVSPPKKAMIPSQVIIALLCSSPLTTIDFGTIVSYAGPTAMSLIVTLAVCLLASWLLVRIHRVGPATSVLATLAGGASAMVMLSRELNADTRFVTLTQYLRVSIIVLTLPGLVTLLGRVEGDEADAAEGASTGKEGLLNGLQTNWQGVVGAVVVGLAVWAFTRATARWFSISSPYLLLSIAFAMIGVMVFGVPHEFIAPNGLLEKLAYALVGVQAGGTLTKGALRQFVKALPVILGVIALMIASSIGTAFAIAGLWDFKVLDAYLATVPGGIYAVLAFAHDAGSQPIVTVIQVMRMIAMLVVGAYAPQIIRWVFGAGAADGRPEPRETQR</sequence>
<dbReference type="AlphaFoldDB" id="A0A9X3LN84"/>
<keyword evidence="3" id="KW-1185">Reference proteome</keyword>